<dbReference type="AlphaFoldDB" id="A0A9D1JUZ4"/>
<sequence length="219" mass="24778">MADNYVITISREHGSCGNAIGKLAAERLGIGFYDYKLLRLASDRSGISEALFGAADEDVHRRRLFNAASRVYTGKLIPPDSGEFTSDINLFTYQAEIIKELAGSENCVIVGRCAEYLLRDRPNVLRVFIHAPFEARLRQQMHVLPQKSEAEVRRHILTVDKKRADYYKRYTGADWRDAAHFDISIDSSMHPPEEAVDIIVSSLETMFKINLAKRASRAE</sequence>
<dbReference type="SUPFAM" id="SSF52540">
    <property type="entry name" value="P-loop containing nucleoside triphosphate hydrolases"/>
    <property type="match status" value="1"/>
</dbReference>
<name>A0A9D1JUZ4_9FIRM</name>
<evidence type="ECO:0000313" key="1">
    <source>
        <dbReference type="EMBL" id="HIS66652.1"/>
    </source>
</evidence>
<evidence type="ECO:0000313" key="2">
    <source>
        <dbReference type="Proteomes" id="UP000824001"/>
    </source>
</evidence>
<comment type="caution">
    <text evidence="1">The sequence shown here is derived from an EMBL/GenBank/DDBJ whole genome shotgun (WGS) entry which is preliminary data.</text>
</comment>
<gene>
    <name evidence="1" type="ORF">IAC18_03700</name>
</gene>
<proteinExistence type="predicted"/>
<organism evidence="1 2">
    <name type="scientific">Candidatus Scatomorpha merdipullorum</name>
    <dbReference type="NCBI Taxonomy" id="2840927"/>
    <lineage>
        <taxon>Bacteria</taxon>
        <taxon>Bacillati</taxon>
        <taxon>Bacillota</taxon>
        <taxon>Clostridia</taxon>
        <taxon>Eubacteriales</taxon>
        <taxon>Candidatus Scatomorpha</taxon>
    </lineage>
</organism>
<dbReference type="Proteomes" id="UP000824001">
    <property type="component" value="Unassembled WGS sequence"/>
</dbReference>
<keyword evidence="1" id="KW-0808">Transferase</keyword>
<dbReference type="EMBL" id="DVJK01000104">
    <property type="protein sequence ID" value="HIS66652.1"/>
    <property type="molecule type" value="Genomic_DNA"/>
</dbReference>
<dbReference type="Pfam" id="PF13189">
    <property type="entry name" value="Cytidylate_kin2"/>
    <property type="match status" value="1"/>
</dbReference>
<dbReference type="GO" id="GO:0016301">
    <property type="term" value="F:kinase activity"/>
    <property type="evidence" value="ECO:0007669"/>
    <property type="project" value="UniProtKB-KW"/>
</dbReference>
<accession>A0A9D1JUZ4</accession>
<reference evidence="1" key="2">
    <citation type="journal article" date="2021" name="PeerJ">
        <title>Extensive microbial diversity within the chicken gut microbiome revealed by metagenomics and culture.</title>
        <authorList>
            <person name="Gilroy R."/>
            <person name="Ravi A."/>
            <person name="Getino M."/>
            <person name="Pursley I."/>
            <person name="Horton D.L."/>
            <person name="Alikhan N.F."/>
            <person name="Baker D."/>
            <person name="Gharbi K."/>
            <person name="Hall N."/>
            <person name="Watson M."/>
            <person name="Adriaenssens E.M."/>
            <person name="Foster-Nyarko E."/>
            <person name="Jarju S."/>
            <person name="Secka A."/>
            <person name="Antonio M."/>
            <person name="Oren A."/>
            <person name="Chaudhuri R.R."/>
            <person name="La Ragione R."/>
            <person name="Hildebrand F."/>
            <person name="Pallen M.J."/>
        </authorList>
    </citation>
    <scope>NUCLEOTIDE SEQUENCE</scope>
    <source>
        <strain evidence="1">ChiHjej10B9-9673</strain>
    </source>
</reference>
<reference evidence="1" key="1">
    <citation type="submission" date="2020-10" db="EMBL/GenBank/DDBJ databases">
        <authorList>
            <person name="Gilroy R."/>
        </authorList>
    </citation>
    <scope>NUCLEOTIDE SEQUENCE</scope>
    <source>
        <strain evidence="1">ChiHjej10B9-9673</strain>
    </source>
</reference>
<dbReference type="InterPro" id="IPR027417">
    <property type="entry name" value="P-loop_NTPase"/>
</dbReference>
<protein>
    <submittedName>
        <fullName evidence="1">Cytidylate kinase-like family protein</fullName>
    </submittedName>
</protein>
<keyword evidence="1" id="KW-0418">Kinase</keyword>
<dbReference type="Gene3D" id="3.40.50.300">
    <property type="entry name" value="P-loop containing nucleotide triphosphate hydrolases"/>
    <property type="match status" value="1"/>
</dbReference>